<keyword evidence="2" id="KW-1185">Reference proteome</keyword>
<name>A0A4R8GRF3_9FIRM</name>
<dbReference type="RefSeq" id="WP_134118060.1">
    <property type="nucleotide sequence ID" value="NZ_SOEG01000028.1"/>
</dbReference>
<proteinExistence type="predicted"/>
<dbReference type="Pfam" id="PF16258">
    <property type="entry name" value="DUF4912"/>
    <property type="match status" value="1"/>
</dbReference>
<comment type="caution">
    <text evidence="1">The sequence shown here is derived from an EMBL/GenBank/DDBJ whole genome shotgun (WGS) entry which is preliminary data.</text>
</comment>
<dbReference type="STRING" id="926561.GCA_000379025_01462"/>
<accession>A0A4R8GRF3</accession>
<dbReference type="InterPro" id="IPR032585">
    <property type="entry name" value="DUF4912"/>
</dbReference>
<evidence type="ECO:0000313" key="2">
    <source>
        <dbReference type="Proteomes" id="UP000295832"/>
    </source>
</evidence>
<dbReference type="EMBL" id="SOEG01000028">
    <property type="protein sequence ID" value="TDX48405.1"/>
    <property type="molecule type" value="Genomic_DNA"/>
</dbReference>
<evidence type="ECO:0000313" key="1">
    <source>
        <dbReference type="EMBL" id="TDX48405.1"/>
    </source>
</evidence>
<gene>
    <name evidence="1" type="ORF">C7959_12813</name>
</gene>
<dbReference type="Proteomes" id="UP000295832">
    <property type="component" value="Unassembled WGS sequence"/>
</dbReference>
<dbReference type="AlphaFoldDB" id="A0A4R8GRF3"/>
<reference evidence="1 2" key="1">
    <citation type="submission" date="2019-03" db="EMBL/GenBank/DDBJ databases">
        <title>Subsurface microbial communities from deep shales in Ohio and West Virginia, USA.</title>
        <authorList>
            <person name="Wrighton K."/>
        </authorList>
    </citation>
    <scope>NUCLEOTIDE SEQUENCE [LARGE SCALE GENOMIC DNA]</scope>
    <source>
        <strain evidence="1 2">MSL 6dP</strain>
    </source>
</reference>
<sequence>MIESLQKYLNQNDLSTNFFRSSSLAQKKRRTNNLVKNIESKYSIPDKYNVNNIHLGLKNPMTAYIYWEYTFDRINKTLFKAGYEDIREVVLLLRVYSIDRNNKVEKYNDIRVELDDSNLYLDDLKVGHSYTVELGILNSEEKFFPIIKSNQIDL</sequence>
<organism evidence="1 2">
    <name type="scientific">Orenia marismortui</name>
    <dbReference type="NCBI Taxonomy" id="46469"/>
    <lineage>
        <taxon>Bacteria</taxon>
        <taxon>Bacillati</taxon>
        <taxon>Bacillota</taxon>
        <taxon>Clostridia</taxon>
        <taxon>Halanaerobiales</taxon>
        <taxon>Halobacteroidaceae</taxon>
        <taxon>Orenia</taxon>
    </lineage>
</organism>
<protein>
    <submittedName>
        <fullName evidence="1">Uncharacterized protein DUF4912</fullName>
    </submittedName>
</protein>